<dbReference type="Proteomes" id="UP001054945">
    <property type="component" value="Unassembled WGS sequence"/>
</dbReference>
<dbReference type="EMBL" id="BPLR01018319">
    <property type="protein sequence ID" value="GIY98614.1"/>
    <property type="molecule type" value="Genomic_DNA"/>
</dbReference>
<gene>
    <name evidence="1" type="ORF">CEXT_696481</name>
</gene>
<evidence type="ECO:0000313" key="2">
    <source>
        <dbReference type="Proteomes" id="UP001054945"/>
    </source>
</evidence>
<protein>
    <submittedName>
        <fullName evidence="1">Uncharacterized protein</fullName>
    </submittedName>
</protein>
<dbReference type="AlphaFoldDB" id="A0AAV4XXJ9"/>
<keyword evidence="2" id="KW-1185">Reference proteome</keyword>
<evidence type="ECO:0000313" key="1">
    <source>
        <dbReference type="EMBL" id="GIY98614.1"/>
    </source>
</evidence>
<reference evidence="1 2" key="1">
    <citation type="submission" date="2021-06" db="EMBL/GenBank/DDBJ databases">
        <title>Caerostris extrusa draft genome.</title>
        <authorList>
            <person name="Kono N."/>
            <person name="Arakawa K."/>
        </authorList>
    </citation>
    <scope>NUCLEOTIDE SEQUENCE [LARGE SCALE GENOMIC DNA]</scope>
</reference>
<name>A0AAV4XXJ9_CAEEX</name>
<sequence length="79" mass="8807">MNYWEGTRTSISNSGEALIIEGTAVFVTTCQKRSDTKFQYLQGTFRITPTGHHNELLGRNTPQSATLGSIDNRGQLLYL</sequence>
<organism evidence="1 2">
    <name type="scientific">Caerostris extrusa</name>
    <name type="common">Bark spider</name>
    <name type="synonym">Caerostris bankana</name>
    <dbReference type="NCBI Taxonomy" id="172846"/>
    <lineage>
        <taxon>Eukaryota</taxon>
        <taxon>Metazoa</taxon>
        <taxon>Ecdysozoa</taxon>
        <taxon>Arthropoda</taxon>
        <taxon>Chelicerata</taxon>
        <taxon>Arachnida</taxon>
        <taxon>Araneae</taxon>
        <taxon>Araneomorphae</taxon>
        <taxon>Entelegynae</taxon>
        <taxon>Araneoidea</taxon>
        <taxon>Araneidae</taxon>
        <taxon>Caerostris</taxon>
    </lineage>
</organism>
<comment type="caution">
    <text evidence="1">The sequence shown here is derived from an EMBL/GenBank/DDBJ whole genome shotgun (WGS) entry which is preliminary data.</text>
</comment>
<proteinExistence type="predicted"/>
<accession>A0AAV4XXJ9</accession>